<proteinExistence type="predicted"/>
<dbReference type="InterPro" id="IPR052550">
    <property type="entry name" value="Pyrimidine_5'-ntase_YjjG"/>
</dbReference>
<dbReference type="PRINTS" id="PR00413">
    <property type="entry name" value="HADHALOGNASE"/>
</dbReference>
<dbReference type="NCBIfam" id="TIGR02254">
    <property type="entry name" value="YjjG_YfnB"/>
    <property type="match status" value="1"/>
</dbReference>
<dbReference type="NCBIfam" id="NF006976">
    <property type="entry name" value="PRK09449.1"/>
    <property type="match status" value="1"/>
</dbReference>
<dbReference type="Proteomes" id="UP000032803">
    <property type="component" value="Chromosome I"/>
</dbReference>
<dbReference type="Gene3D" id="1.10.150.240">
    <property type="entry name" value="Putative phosphatase, domain 2"/>
    <property type="match status" value="1"/>
</dbReference>
<dbReference type="SFLD" id="SFLDS00003">
    <property type="entry name" value="Haloacid_Dehalogenase"/>
    <property type="match status" value="1"/>
</dbReference>
<protein>
    <submittedName>
        <fullName evidence="1">DUMP phosphatase</fullName>
    </submittedName>
</protein>
<dbReference type="OrthoDB" id="148966at2"/>
<dbReference type="RefSeq" id="WP_045105508.1">
    <property type="nucleotide sequence ID" value="NZ_LN681225.1"/>
</dbReference>
<dbReference type="CDD" id="cd04305">
    <property type="entry name" value="HAD_Neu5Ac-Pase_like"/>
    <property type="match status" value="1"/>
</dbReference>
<dbReference type="InterPro" id="IPR011951">
    <property type="entry name" value="HAD-SF_hydro_IA_YjjG/PynA"/>
</dbReference>
<name>A0A0A8UMJ8_LEGHA</name>
<dbReference type="Pfam" id="PF00702">
    <property type="entry name" value="Hydrolase"/>
    <property type="match status" value="1"/>
</dbReference>
<evidence type="ECO:0000313" key="1">
    <source>
        <dbReference type="EMBL" id="CEK10075.1"/>
    </source>
</evidence>
<dbReference type="NCBIfam" id="TIGR01549">
    <property type="entry name" value="HAD-SF-IA-v1"/>
    <property type="match status" value="1"/>
</dbReference>
<dbReference type="SUPFAM" id="SSF56784">
    <property type="entry name" value="HAD-like"/>
    <property type="match status" value="1"/>
</dbReference>
<dbReference type="GO" id="GO:0008253">
    <property type="term" value="F:5'-nucleotidase activity"/>
    <property type="evidence" value="ECO:0007669"/>
    <property type="project" value="InterPro"/>
</dbReference>
<dbReference type="PANTHER" id="PTHR47478">
    <property type="match status" value="1"/>
</dbReference>
<dbReference type="InterPro" id="IPR023198">
    <property type="entry name" value="PGP-like_dom2"/>
</dbReference>
<gene>
    <name evidence="1" type="primary">yjjG</name>
    <name evidence="1" type="ORF">LHA_1014</name>
</gene>
<dbReference type="AlphaFoldDB" id="A0A0A8UMJ8"/>
<accession>A0A0A8UMJ8</accession>
<dbReference type="STRING" id="449.LHA_1014"/>
<dbReference type="InterPro" id="IPR036412">
    <property type="entry name" value="HAD-like_sf"/>
</dbReference>
<dbReference type="PANTHER" id="PTHR47478:SF1">
    <property type="entry name" value="PYRIMIDINE 5'-NUCLEOTIDASE YJJG"/>
    <property type="match status" value="1"/>
</dbReference>
<keyword evidence="2" id="KW-1185">Reference proteome</keyword>
<evidence type="ECO:0000313" key="2">
    <source>
        <dbReference type="Proteomes" id="UP000032803"/>
    </source>
</evidence>
<dbReference type="HOGENOM" id="CLU_045011_8_1_6"/>
<reference evidence="2" key="1">
    <citation type="submission" date="2014-09" db="EMBL/GenBank/DDBJ databases">
        <authorList>
            <person name="Gomez-Valero L."/>
        </authorList>
    </citation>
    <scope>NUCLEOTIDE SEQUENCE [LARGE SCALE GENOMIC DNA]</scope>
    <source>
        <strain evidence="2">ATCC35250</strain>
    </source>
</reference>
<dbReference type="PATRIC" id="fig|449.7.peg.3093"/>
<dbReference type="Gene3D" id="3.40.50.1000">
    <property type="entry name" value="HAD superfamily/HAD-like"/>
    <property type="match status" value="1"/>
</dbReference>
<sequence length="232" mass="26267">MKTYQWILFDADDTLFCFDAFSGLQRVFLKFDVHFTRQDYQAYQVVNQALWVDYQNGSITAHELQHRRFNDWATKLRVSTENLNRTFLITMAELCTPLEGAMSLLNTLKGKARLGIITNGFTEMQQRRLDRTGLGDFFEIVVVSEQVGIAKPHRGIFEHALSMMGKPSPENVLMVGDNPDSDILGGLNAGFDTCWLNVHRKSAPEGINPHYEVASLAELEELLCFKTVATQG</sequence>
<dbReference type="NCBIfam" id="TIGR01509">
    <property type="entry name" value="HAD-SF-IA-v3"/>
    <property type="match status" value="1"/>
</dbReference>
<organism evidence="1 2">
    <name type="scientific">Legionella hackeliae</name>
    <dbReference type="NCBI Taxonomy" id="449"/>
    <lineage>
        <taxon>Bacteria</taxon>
        <taxon>Pseudomonadati</taxon>
        <taxon>Pseudomonadota</taxon>
        <taxon>Gammaproteobacteria</taxon>
        <taxon>Legionellales</taxon>
        <taxon>Legionellaceae</taxon>
        <taxon>Legionella</taxon>
    </lineage>
</organism>
<dbReference type="SFLD" id="SFLDG01129">
    <property type="entry name" value="C1.5:_HAD__Beta-PGM__Phosphata"/>
    <property type="match status" value="1"/>
</dbReference>
<dbReference type="EMBL" id="LN681225">
    <property type="protein sequence ID" value="CEK10075.1"/>
    <property type="molecule type" value="Genomic_DNA"/>
</dbReference>
<dbReference type="InterPro" id="IPR006439">
    <property type="entry name" value="HAD-SF_hydro_IA"/>
</dbReference>
<dbReference type="InterPro" id="IPR023214">
    <property type="entry name" value="HAD_sf"/>
</dbReference>
<dbReference type="KEGG" id="lha:LHA_1014"/>